<evidence type="ECO:0000313" key="10">
    <source>
        <dbReference type="EMBL" id="THV35878.1"/>
    </source>
</evidence>
<dbReference type="SUPFAM" id="SSF53790">
    <property type="entry name" value="Tetrapyrrole methylase"/>
    <property type="match status" value="1"/>
</dbReference>
<dbReference type="GO" id="GO:0030789">
    <property type="term" value="F:precorrin-3B C17-methyltransferase activity"/>
    <property type="evidence" value="ECO:0007669"/>
    <property type="project" value="UniProtKB-EC"/>
</dbReference>
<organism evidence="10 11">
    <name type="scientific">Rhizobium rosettiformans W3</name>
    <dbReference type="NCBI Taxonomy" id="538378"/>
    <lineage>
        <taxon>Bacteria</taxon>
        <taxon>Pseudomonadati</taxon>
        <taxon>Pseudomonadota</taxon>
        <taxon>Alphaproteobacteria</taxon>
        <taxon>Hyphomicrobiales</taxon>
        <taxon>Rhizobiaceae</taxon>
        <taxon>Rhizobium/Agrobacterium group</taxon>
        <taxon>Rhizobium</taxon>
    </lineage>
</organism>
<dbReference type="Gene3D" id="3.30.950.10">
    <property type="entry name" value="Methyltransferase, Cobalt-precorrin-4 Transmethylase, Domain 2"/>
    <property type="match status" value="1"/>
</dbReference>
<proteinExistence type="predicted"/>
<feature type="region of interest" description="Disordered" evidence="6">
    <location>
        <begin position="186"/>
        <end position="214"/>
    </location>
</feature>
<keyword evidence="4 10" id="KW-0808">Transferase</keyword>
<dbReference type="Pfam" id="PF01890">
    <property type="entry name" value="CbiG_C"/>
    <property type="match status" value="1"/>
</dbReference>
<dbReference type="InterPro" id="IPR014776">
    <property type="entry name" value="4pyrrole_Mease_sub2"/>
</dbReference>
<dbReference type="Gene3D" id="3.40.1010.10">
    <property type="entry name" value="Cobalt-precorrin-4 Transmethylase, Domain 1"/>
    <property type="match status" value="1"/>
</dbReference>
<protein>
    <submittedName>
        <fullName evidence="10">Precorrin-3B C(17)-methyltransferase</fullName>
        <ecNumber evidence="10">2.1.1.131</ecNumber>
    </submittedName>
</protein>
<dbReference type="InterPro" id="IPR006363">
    <property type="entry name" value="Cbl_synth_CobJ/CibH_dom"/>
</dbReference>
<dbReference type="PANTHER" id="PTHR47036">
    <property type="entry name" value="COBALT-FACTOR III C(17)-METHYLTRANSFERASE-RELATED"/>
    <property type="match status" value="1"/>
</dbReference>
<keyword evidence="3 10" id="KW-0489">Methyltransferase</keyword>
<feature type="domain" description="CobE/GbiG C-terminal" evidence="8">
    <location>
        <begin position="270"/>
        <end position="390"/>
    </location>
</feature>
<evidence type="ECO:0000256" key="3">
    <source>
        <dbReference type="ARBA" id="ARBA00022603"/>
    </source>
</evidence>
<dbReference type="Gene3D" id="3.40.50.11220">
    <property type="match status" value="1"/>
</dbReference>
<feature type="domain" description="Tetrapyrrole methylase" evidence="7">
    <location>
        <begin position="407"/>
        <end position="619"/>
    </location>
</feature>
<dbReference type="GO" id="GO:0009236">
    <property type="term" value="P:cobalamin biosynthetic process"/>
    <property type="evidence" value="ECO:0007669"/>
    <property type="project" value="UniProtKB-UniPathway"/>
</dbReference>
<dbReference type="CDD" id="cd11646">
    <property type="entry name" value="Precorrin_3B_C17_MT"/>
    <property type="match status" value="1"/>
</dbReference>
<evidence type="ECO:0000259" key="7">
    <source>
        <dbReference type="Pfam" id="PF00590"/>
    </source>
</evidence>
<dbReference type="PANTHER" id="PTHR47036:SF1">
    <property type="entry name" value="COBALT-FACTOR III C(17)-METHYLTRANSFERASE-RELATED"/>
    <property type="match status" value="1"/>
</dbReference>
<evidence type="ECO:0000256" key="5">
    <source>
        <dbReference type="ARBA" id="ARBA00022691"/>
    </source>
</evidence>
<dbReference type="Pfam" id="PF11760">
    <property type="entry name" value="CbiG_N"/>
    <property type="match status" value="1"/>
</dbReference>
<evidence type="ECO:0000256" key="6">
    <source>
        <dbReference type="SAM" id="MobiDB-lite"/>
    </source>
</evidence>
<dbReference type="SUPFAM" id="SSF159664">
    <property type="entry name" value="CobE/GbiG C-terminal domain-like"/>
    <property type="match status" value="1"/>
</dbReference>
<dbReference type="InterPro" id="IPR038029">
    <property type="entry name" value="GbiG_N_sf"/>
</dbReference>
<evidence type="ECO:0000256" key="4">
    <source>
        <dbReference type="ARBA" id="ARBA00022679"/>
    </source>
</evidence>
<gene>
    <name evidence="10" type="primary">cobJ</name>
    <name evidence="10" type="ORF">FAA86_11095</name>
</gene>
<keyword evidence="2" id="KW-0169">Cobalamin biosynthesis</keyword>
<dbReference type="Gene3D" id="3.30.420.180">
    <property type="entry name" value="CobE/GbiG C-terminal domain"/>
    <property type="match status" value="1"/>
</dbReference>
<dbReference type="InterPro" id="IPR014777">
    <property type="entry name" value="4pyrrole_Mease_sub1"/>
</dbReference>
<dbReference type="InterPro" id="IPR035996">
    <property type="entry name" value="4pyrrol_Methylase_sf"/>
</dbReference>
<dbReference type="InterPro" id="IPR000878">
    <property type="entry name" value="4pyrrol_Mease"/>
</dbReference>
<dbReference type="NCBIfam" id="TIGR01466">
    <property type="entry name" value="cobJ_cbiH"/>
    <property type="match status" value="1"/>
</dbReference>
<feature type="domain" description="Cobalamin synthesis G N-terminal" evidence="9">
    <location>
        <begin position="55"/>
        <end position="134"/>
    </location>
</feature>
<comment type="caution">
    <text evidence="10">The sequence shown here is derived from an EMBL/GenBank/DDBJ whole genome shotgun (WGS) entry which is preliminary data.</text>
</comment>
<dbReference type="UniPathway" id="UPA00148"/>
<accession>A0A4S8PWF1</accession>
<name>A0A4S8PWF1_9HYPH</name>
<dbReference type="EMBL" id="STGU01000005">
    <property type="protein sequence ID" value="THV35878.1"/>
    <property type="molecule type" value="Genomic_DNA"/>
</dbReference>
<dbReference type="AlphaFoldDB" id="A0A4S8PWF1"/>
<dbReference type="InterPro" id="IPR051810">
    <property type="entry name" value="Precorrin_MeTrfase"/>
</dbReference>
<dbReference type="SUPFAM" id="SSF159672">
    <property type="entry name" value="CbiG N-terminal domain-like"/>
    <property type="match status" value="1"/>
</dbReference>
<reference evidence="10 11" key="1">
    <citation type="submission" date="2019-04" db="EMBL/GenBank/DDBJ databases">
        <title>genome sequence of strain W3.</title>
        <authorList>
            <person name="Gao J."/>
            <person name="Sun J."/>
        </authorList>
    </citation>
    <scope>NUCLEOTIDE SEQUENCE [LARGE SCALE GENOMIC DNA]</scope>
    <source>
        <strain evidence="10 11">W3</strain>
    </source>
</reference>
<dbReference type="Proteomes" id="UP000307378">
    <property type="component" value="Unassembled WGS sequence"/>
</dbReference>
<evidence type="ECO:0000259" key="8">
    <source>
        <dbReference type="Pfam" id="PF01890"/>
    </source>
</evidence>
<evidence type="ECO:0000256" key="1">
    <source>
        <dbReference type="ARBA" id="ARBA00004953"/>
    </source>
</evidence>
<comment type="pathway">
    <text evidence="1">Cofactor biosynthesis; adenosylcobalamin biosynthesis.</text>
</comment>
<dbReference type="InterPro" id="IPR002750">
    <property type="entry name" value="CobE/GbiG_C"/>
</dbReference>
<dbReference type="EC" id="2.1.1.131" evidence="10"/>
<keyword evidence="5" id="KW-0949">S-adenosyl-L-methionine</keyword>
<dbReference type="GO" id="GO:0032259">
    <property type="term" value="P:methylation"/>
    <property type="evidence" value="ECO:0007669"/>
    <property type="project" value="UniProtKB-KW"/>
</dbReference>
<evidence type="ECO:0000313" key="11">
    <source>
        <dbReference type="Proteomes" id="UP000307378"/>
    </source>
</evidence>
<dbReference type="Pfam" id="PF00590">
    <property type="entry name" value="TP_methylase"/>
    <property type="match status" value="1"/>
</dbReference>
<evidence type="ECO:0000256" key="2">
    <source>
        <dbReference type="ARBA" id="ARBA00022573"/>
    </source>
</evidence>
<sequence length="668" mass="69080">MTGIVASPVKPAVVILSEAAASLGRRIAGDIGGELHGPASRVTGADIRFSSAKDHVQALFSAGRPIVAVMASGALIRLLAPLLADKHAEPPVLAVAEDGSSVVPLLGGHHGANDLARQIAFALGAHAAITTAGDLKFGVALDQPPDGYVLANPQNAKAVMAELVAGAGVRLVVDSVAVTPLWPAGHLPHKGGEQNAADVSGEAGGETGAHSPPLWGRCHEVTEGGAAPPTAAWLTQSRLPFQQEARVTLSVTEKQKTAGELELVYHPKTLVLGMGCERHAKPEEAIALAEEALAKGGFARESLAAVCSIDLKADETAIHAVAAHFGVPARFFTAATLEAEAPRLKNPSEVVFAEVGCHGVAEGAALAAVGASGELVVEKIKSKGATAAIARAADIVEPDTIGRARGTLFVVGIGPGSDGWRSPEVSRMVAASTDLVGYSLYLDLLGPLADGKTRHDFDLGKEEARVVHAMELAGQGKTVALVCSGDAGIYAMATLVFELFDKGGITVAASRIEVQVSPGISALQAAAARIGAPLGHDFCTISLSDLLTPWEHIQRRVKAAGEGDFVIAFYNPVSMKRRTQLAYARDELLKYRPASTPVILATNLGREGENVRTVPLGELNVDDVDMLTVVVVGSSESRTVTTGDGKTWVYTPRGYSGKADSGMKGSEA</sequence>
<dbReference type="RefSeq" id="WP_136540569.1">
    <property type="nucleotide sequence ID" value="NZ_STGU01000005.1"/>
</dbReference>
<dbReference type="InterPro" id="IPR036518">
    <property type="entry name" value="CobE/GbiG_C_sf"/>
</dbReference>
<evidence type="ECO:0000259" key="9">
    <source>
        <dbReference type="Pfam" id="PF11760"/>
    </source>
</evidence>
<dbReference type="InterPro" id="IPR021744">
    <property type="entry name" value="CbiG_N"/>
</dbReference>